<accession>A0A0H3CA57</accession>
<dbReference type="RefSeq" id="YP_002517695.1">
    <property type="nucleotide sequence ID" value="NC_011916.1"/>
</dbReference>
<dbReference type="EMBL" id="CP001340">
    <property type="protein sequence ID" value="ACL95787.1"/>
    <property type="molecule type" value="Genomic_DNA"/>
</dbReference>
<dbReference type="Gene3D" id="2.60.40.1470">
    <property type="entry name" value="ApaG domain"/>
    <property type="match status" value="1"/>
</dbReference>
<evidence type="ECO:0000256" key="2">
    <source>
        <dbReference type="HAMAP-Rule" id="MF_00791"/>
    </source>
</evidence>
<dbReference type="HAMAP" id="MF_00791">
    <property type="entry name" value="ApaG"/>
    <property type="match status" value="1"/>
</dbReference>
<name>A0A0H3CA57_CAUVN</name>
<sequence>MRSIRRETSPPMQRMRRRRGSDSAAYEARTRDIVVRVFPTYAAEESSPEQGLYLWSYTVEIENHGEETVTLIARRWTITDGFNRVNEVEGSGVVGEQPELKPREAFRYVSNCPLPTPSGAMRGSYQMVTDAGDLFDVAIPEFSLHLPGAAMKLN</sequence>
<dbReference type="Pfam" id="PF04379">
    <property type="entry name" value="DUF525"/>
    <property type="match status" value="1"/>
</dbReference>
<dbReference type="InterPro" id="IPR023065">
    <property type="entry name" value="Uncharacterised_ApaG"/>
</dbReference>
<dbReference type="NCBIfam" id="NF003967">
    <property type="entry name" value="PRK05461.1"/>
    <property type="match status" value="1"/>
</dbReference>
<dbReference type="PANTHER" id="PTHR14289:SF16">
    <property type="entry name" value="POLYMERASE DELTA-INTERACTING PROTEIN 2"/>
    <property type="match status" value="1"/>
</dbReference>
<evidence type="ECO:0000256" key="3">
    <source>
        <dbReference type="SAM" id="MobiDB-lite"/>
    </source>
</evidence>
<dbReference type="HOGENOM" id="CLU_128074_1_0_5"/>
<evidence type="ECO:0000313" key="5">
    <source>
        <dbReference type="EMBL" id="ACL95787.1"/>
    </source>
</evidence>
<dbReference type="GO" id="GO:0070987">
    <property type="term" value="P:error-free translesion synthesis"/>
    <property type="evidence" value="ECO:0007669"/>
    <property type="project" value="TreeGrafter"/>
</dbReference>
<dbReference type="InterPro" id="IPR036767">
    <property type="entry name" value="ApaG_sf"/>
</dbReference>
<evidence type="ECO:0000256" key="1">
    <source>
        <dbReference type="ARBA" id="ARBA00017693"/>
    </source>
</evidence>
<feature type="region of interest" description="Disordered" evidence="3">
    <location>
        <begin position="1"/>
        <end position="25"/>
    </location>
</feature>
<reference evidence="5 6" key="1">
    <citation type="journal article" date="2010" name="J. Bacteriol.">
        <title>The genetic basis of laboratory adaptation in Caulobacter crescentus.</title>
        <authorList>
            <person name="Marks M.E."/>
            <person name="Castro-Rojas C.M."/>
            <person name="Teiling C."/>
            <person name="Du L."/>
            <person name="Kapatral V."/>
            <person name="Walunas T.L."/>
            <person name="Crosson S."/>
        </authorList>
    </citation>
    <scope>NUCLEOTIDE SEQUENCE [LARGE SCALE GENOMIC DNA]</scope>
    <source>
        <strain evidence="6">NA1000 / CB15N</strain>
    </source>
</reference>
<proteinExistence type="inferred from homology"/>
<keyword evidence="6" id="KW-1185">Reference proteome</keyword>
<dbReference type="PATRIC" id="fig|565050.3.peg.2273"/>
<dbReference type="PANTHER" id="PTHR14289">
    <property type="entry name" value="F-BOX ONLY PROTEIN 3"/>
    <property type="match status" value="1"/>
</dbReference>
<dbReference type="GeneID" id="7332276"/>
<organism evidence="5 6">
    <name type="scientific">Caulobacter vibrioides (strain NA1000 / CB15N)</name>
    <name type="common">Caulobacter crescentus</name>
    <dbReference type="NCBI Taxonomy" id="565050"/>
    <lineage>
        <taxon>Bacteria</taxon>
        <taxon>Pseudomonadati</taxon>
        <taxon>Pseudomonadota</taxon>
        <taxon>Alphaproteobacteria</taxon>
        <taxon>Caulobacterales</taxon>
        <taxon>Caulobacteraceae</taxon>
        <taxon>Caulobacter</taxon>
    </lineage>
</organism>
<dbReference type="PhylomeDB" id="A0A0H3CA57"/>
<gene>
    <name evidence="2" type="primary">apaG</name>
    <name evidence="5" type="ordered locus">CCNA_02322</name>
</gene>
<evidence type="ECO:0000313" key="6">
    <source>
        <dbReference type="Proteomes" id="UP000001364"/>
    </source>
</evidence>
<dbReference type="PROSITE" id="PS51087">
    <property type="entry name" value="APAG"/>
    <property type="match status" value="1"/>
</dbReference>
<dbReference type="KEGG" id="ccs:CCNA_02322"/>
<dbReference type="AlphaFoldDB" id="A0A0H3CA57"/>
<feature type="domain" description="ApaG" evidence="4">
    <location>
        <begin position="27"/>
        <end position="151"/>
    </location>
</feature>
<dbReference type="Proteomes" id="UP000001364">
    <property type="component" value="Chromosome"/>
</dbReference>
<dbReference type="OrthoDB" id="9795226at2"/>
<dbReference type="InterPro" id="IPR007474">
    <property type="entry name" value="ApaG_domain"/>
</dbReference>
<dbReference type="SUPFAM" id="SSF110069">
    <property type="entry name" value="ApaG-like"/>
    <property type="match status" value="1"/>
</dbReference>
<protein>
    <recommendedName>
        <fullName evidence="1 2">Protein ApaG</fullName>
    </recommendedName>
</protein>
<evidence type="ECO:0000259" key="4">
    <source>
        <dbReference type="PROSITE" id="PS51087"/>
    </source>
</evidence>
<dbReference type="RefSeq" id="WP_010920100.1">
    <property type="nucleotide sequence ID" value="NC_011916.1"/>
</dbReference>